<evidence type="ECO:0000313" key="5">
    <source>
        <dbReference type="Proteomes" id="UP001596328"/>
    </source>
</evidence>
<feature type="domain" description="DUF7344" evidence="3">
    <location>
        <begin position="37"/>
        <end position="116"/>
    </location>
</feature>
<organism evidence="4 5">
    <name type="scientific">Halobium palmae</name>
    <dbReference type="NCBI Taxonomy" id="1776492"/>
    <lineage>
        <taxon>Archaea</taxon>
        <taxon>Methanobacteriati</taxon>
        <taxon>Methanobacteriota</taxon>
        <taxon>Stenosarchaea group</taxon>
        <taxon>Halobacteria</taxon>
        <taxon>Halobacteriales</taxon>
        <taxon>Haloferacaceae</taxon>
        <taxon>Halobium</taxon>
    </lineage>
</organism>
<keyword evidence="5" id="KW-1185">Reference proteome</keyword>
<accession>A0ABD5RYS7</accession>
<dbReference type="InterPro" id="IPR055768">
    <property type="entry name" value="DUF7344"/>
</dbReference>
<feature type="transmembrane region" description="Helical" evidence="2">
    <location>
        <begin position="142"/>
        <end position="163"/>
    </location>
</feature>
<protein>
    <submittedName>
        <fullName evidence="4">ArsR family transcriptional regulator</fullName>
    </submittedName>
</protein>
<feature type="compositionally biased region" description="Polar residues" evidence="1">
    <location>
        <begin position="1"/>
        <end position="10"/>
    </location>
</feature>
<gene>
    <name evidence="4" type="ORF">ACFQE1_07250</name>
</gene>
<feature type="transmembrane region" description="Helical" evidence="2">
    <location>
        <begin position="169"/>
        <end position="187"/>
    </location>
</feature>
<evidence type="ECO:0000256" key="2">
    <source>
        <dbReference type="SAM" id="Phobius"/>
    </source>
</evidence>
<evidence type="ECO:0000313" key="4">
    <source>
        <dbReference type="EMBL" id="MFC6724173.1"/>
    </source>
</evidence>
<keyword evidence="2" id="KW-1133">Transmembrane helix</keyword>
<keyword evidence="2" id="KW-0472">Membrane</keyword>
<dbReference type="InterPro" id="IPR036388">
    <property type="entry name" value="WH-like_DNA-bd_sf"/>
</dbReference>
<dbReference type="Proteomes" id="UP001596328">
    <property type="component" value="Unassembled WGS sequence"/>
</dbReference>
<feature type="compositionally biased region" description="Acidic residues" evidence="1">
    <location>
        <begin position="18"/>
        <end position="27"/>
    </location>
</feature>
<comment type="caution">
    <text evidence="4">The sequence shown here is derived from an EMBL/GenBank/DDBJ whole genome shotgun (WGS) entry which is preliminary data.</text>
</comment>
<dbReference type="Pfam" id="PF24035">
    <property type="entry name" value="DUF7344"/>
    <property type="match status" value="1"/>
</dbReference>
<feature type="region of interest" description="Disordered" evidence="1">
    <location>
        <begin position="1"/>
        <end position="27"/>
    </location>
</feature>
<keyword evidence="2" id="KW-0812">Transmembrane</keyword>
<dbReference type="AlphaFoldDB" id="A0ABD5RYS7"/>
<dbReference type="Gene3D" id="1.10.10.10">
    <property type="entry name" value="Winged helix-like DNA-binding domain superfamily/Winged helix DNA-binding domain"/>
    <property type="match status" value="1"/>
</dbReference>
<evidence type="ECO:0000259" key="3">
    <source>
        <dbReference type="Pfam" id="PF24035"/>
    </source>
</evidence>
<reference evidence="4 5" key="1">
    <citation type="journal article" date="2019" name="Int. J. Syst. Evol. Microbiol.">
        <title>The Global Catalogue of Microorganisms (GCM) 10K type strain sequencing project: providing services to taxonomists for standard genome sequencing and annotation.</title>
        <authorList>
            <consortium name="The Broad Institute Genomics Platform"/>
            <consortium name="The Broad Institute Genome Sequencing Center for Infectious Disease"/>
            <person name="Wu L."/>
            <person name="Ma J."/>
        </authorList>
    </citation>
    <scope>NUCLEOTIDE SEQUENCE [LARGE SCALE GENOMIC DNA]</scope>
    <source>
        <strain evidence="4 5">NBRC 111368</strain>
    </source>
</reference>
<sequence length="195" mass="21693">MAVSQVTQEGDASLQVDSDAESESTTEEIELSKDEIFYLLKNRRRRDIVRYLMDNDGTATLSELAEHIAAWENDIDVQALNSGQRKRVYVALYQTHLPKLAENGIIEYERNRGDVTLTEHADRLKTYLEDEEPESDPWSKRYAALSVAGAAAIGLLTVGGVSIGISMTQFTVLLTAAFLVASLAHTYEVRLGLDR</sequence>
<proteinExistence type="predicted"/>
<name>A0ABD5RYS7_9EURY</name>
<dbReference type="EMBL" id="JBHSWU010000115">
    <property type="protein sequence ID" value="MFC6724173.1"/>
    <property type="molecule type" value="Genomic_DNA"/>
</dbReference>
<evidence type="ECO:0000256" key="1">
    <source>
        <dbReference type="SAM" id="MobiDB-lite"/>
    </source>
</evidence>